<evidence type="ECO:0000256" key="6">
    <source>
        <dbReference type="ARBA" id="ARBA00022763"/>
    </source>
</evidence>
<evidence type="ECO:0000256" key="10">
    <source>
        <dbReference type="SAM" id="MobiDB-lite"/>
    </source>
</evidence>
<dbReference type="PANTHER" id="PTHR37079">
    <property type="entry name" value="SERINE/THREONINE-PROTEIN KINASE ATM"/>
    <property type="match status" value="1"/>
</dbReference>
<sequence length="616" mass="68812">MGGVDEREMAPLLKEKLDEAEVSNIVEPFWSTNYMQADTTALKPPPFFKKSSSYFAWLSQFSKYMLTRSHSNRNSVWKDLFYACRSAIRSQAGIDVAEFVFPLLVLDGVCFGDKHEEDAITSELLDALSFEDDKSAMELRQREKAANLVFTLLDVLKHWLEQETERIHKPSKGKSKRVYRPTSPTGGNSWPMESSIKKIERLLARIPFSSCAVAASKVGMHARALQYLEMDGRSKVTSPGGANLTDQSKDVSKFLKSQFLDGIDLQLTQNMLGQLSDFDTMIFVAQKSHKSDMTRILAEDAAEREMYEDWEGSFQAYERLLDSRLSNEDEGGNIPAQKGLLRSLLKLGRLDSVLNQAYGMSTQGLSETTDICNELLPSAVEAAWRLGKWSVLDKLVNESSGETAFDADARYQLEFGRTLRNLHSGSTADVVTSLTAARDSVMSSLSGAARVSYTQSYPCLVQLHALREVEEFSLSLETGEKRDQSLDHVVSSSEWRDRLSITIPDATGSNAIINSRLAISRLMDDPSIEGGMWLDVGKLSRKGRLYQVAEHSLAQADVSLSKCLMKEMKSSTTVSALTSESMGKLKLQFAKLKHSIGESTTALKIIEDEYQQRYFK</sequence>
<dbReference type="Proteomes" id="UP001224775">
    <property type="component" value="Unassembled WGS sequence"/>
</dbReference>
<evidence type="ECO:0000256" key="9">
    <source>
        <dbReference type="ARBA" id="ARBA00023242"/>
    </source>
</evidence>
<dbReference type="InterPro" id="IPR038980">
    <property type="entry name" value="ATM_plant"/>
</dbReference>
<dbReference type="GO" id="GO:0006974">
    <property type="term" value="P:DNA damage response"/>
    <property type="evidence" value="ECO:0007669"/>
    <property type="project" value="UniProtKB-KW"/>
</dbReference>
<dbReference type="Pfam" id="PF02259">
    <property type="entry name" value="FAT"/>
    <property type="match status" value="1"/>
</dbReference>
<evidence type="ECO:0000256" key="5">
    <source>
        <dbReference type="ARBA" id="ARBA00022741"/>
    </source>
</evidence>
<evidence type="ECO:0000256" key="1">
    <source>
        <dbReference type="ARBA" id="ARBA00004123"/>
    </source>
</evidence>
<proteinExistence type="predicted"/>
<evidence type="ECO:0000313" key="14">
    <source>
        <dbReference type="Proteomes" id="UP001224775"/>
    </source>
</evidence>
<comment type="subcellular location">
    <subcellularLocation>
        <location evidence="1">Nucleus</location>
    </subcellularLocation>
</comment>
<keyword evidence="9" id="KW-0539">Nucleus</keyword>
<organism evidence="13 14">
    <name type="scientific">Skeletonema marinoi</name>
    <dbReference type="NCBI Taxonomy" id="267567"/>
    <lineage>
        <taxon>Eukaryota</taxon>
        <taxon>Sar</taxon>
        <taxon>Stramenopiles</taxon>
        <taxon>Ochrophyta</taxon>
        <taxon>Bacillariophyta</taxon>
        <taxon>Coscinodiscophyceae</taxon>
        <taxon>Thalassiosirophycidae</taxon>
        <taxon>Thalassiosirales</taxon>
        <taxon>Skeletonemataceae</taxon>
        <taxon>Skeletonema</taxon>
        <taxon>Skeletonema marinoi-dohrnii complex</taxon>
    </lineage>
</organism>
<dbReference type="GO" id="GO:0005524">
    <property type="term" value="F:ATP binding"/>
    <property type="evidence" value="ECO:0007669"/>
    <property type="project" value="UniProtKB-KW"/>
</dbReference>
<dbReference type="InterPro" id="IPR056802">
    <property type="entry name" value="ATR-like_M-HEAT"/>
</dbReference>
<evidence type="ECO:0000313" key="13">
    <source>
        <dbReference type="EMBL" id="KAK1744799.1"/>
    </source>
</evidence>
<comment type="caution">
    <text evidence="13">The sequence shown here is derived from an EMBL/GenBank/DDBJ whole genome shotgun (WGS) entry which is preliminary data.</text>
</comment>
<reference evidence="13" key="1">
    <citation type="submission" date="2023-06" db="EMBL/GenBank/DDBJ databases">
        <title>Survivors Of The Sea: Transcriptome response of Skeletonema marinoi to long-term dormancy.</title>
        <authorList>
            <person name="Pinder M.I.M."/>
            <person name="Kourtchenko O."/>
            <person name="Robertson E.K."/>
            <person name="Larsson T."/>
            <person name="Maumus F."/>
            <person name="Osuna-Cruz C.M."/>
            <person name="Vancaester E."/>
            <person name="Stenow R."/>
            <person name="Vandepoele K."/>
            <person name="Ploug H."/>
            <person name="Bruchert V."/>
            <person name="Godhe A."/>
            <person name="Topel M."/>
        </authorList>
    </citation>
    <scope>NUCLEOTIDE SEQUENCE</scope>
    <source>
        <strain evidence="13">R05AC</strain>
    </source>
</reference>
<keyword evidence="7 13" id="KW-0418">Kinase</keyword>
<protein>
    <recommendedName>
        <fullName evidence="2">non-specific serine/threonine protein kinase</fullName>
        <ecNumber evidence="2">2.7.11.1</ecNumber>
    </recommendedName>
</protein>
<dbReference type="AlphaFoldDB" id="A0AAD8YFU3"/>
<evidence type="ECO:0000256" key="8">
    <source>
        <dbReference type="ARBA" id="ARBA00022840"/>
    </source>
</evidence>
<dbReference type="GO" id="GO:0004674">
    <property type="term" value="F:protein serine/threonine kinase activity"/>
    <property type="evidence" value="ECO:0007669"/>
    <property type="project" value="UniProtKB-KW"/>
</dbReference>
<evidence type="ECO:0000259" key="11">
    <source>
        <dbReference type="Pfam" id="PF02259"/>
    </source>
</evidence>
<dbReference type="InterPro" id="IPR003151">
    <property type="entry name" value="PIK-rel_kinase_FAT"/>
</dbReference>
<keyword evidence="3" id="KW-0723">Serine/threonine-protein kinase</keyword>
<evidence type="ECO:0000256" key="2">
    <source>
        <dbReference type="ARBA" id="ARBA00012513"/>
    </source>
</evidence>
<feature type="domain" description="PIK-related kinase FAT" evidence="11">
    <location>
        <begin position="377"/>
        <end position="611"/>
    </location>
</feature>
<feature type="compositionally biased region" description="Polar residues" evidence="10">
    <location>
        <begin position="182"/>
        <end position="191"/>
    </location>
</feature>
<dbReference type="GO" id="GO:0005634">
    <property type="term" value="C:nucleus"/>
    <property type="evidence" value="ECO:0007669"/>
    <property type="project" value="UniProtKB-SubCell"/>
</dbReference>
<feature type="domain" description="Serine/threonine-protein kinase ATR-like M-HEAT region" evidence="12">
    <location>
        <begin position="46"/>
        <end position="238"/>
    </location>
</feature>
<dbReference type="EC" id="2.7.11.1" evidence="2"/>
<keyword evidence="14" id="KW-1185">Reference proteome</keyword>
<feature type="compositionally biased region" description="Basic residues" evidence="10">
    <location>
        <begin position="169"/>
        <end position="179"/>
    </location>
</feature>
<feature type="region of interest" description="Disordered" evidence="10">
    <location>
        <begin position="167"/>
        <end position="191"/>
    </location>
</feature>
<dbReference type="EMBL" id="JATAAI010000006">
    <property type="protein sequence ID" value="KAK1744799.1"/>
    <property type="molecule type" value="Genomic_DNA"/>
</dbReference>
<accession>A0AAD8YFU3</accession>
<dbReference type="PANTHER" id="PTHR37079:SF4">
    <property type="entry name" value="SERINE_THREONINE-PROTEIN KINASE ATM"/>
    <property type="match status" value="1"/>
</dbReference>
<dbReference type="Pfam" id="PF25030">
    <property type="entry name" value="M-HEAT_ATR"/>
    <property type="match status" value="1"/>
</dbReference>
<keyword evidence="4 13" id="KW-0808">Transferase</keyword>
<keyword evidence="6" id="KW-0227">DNA damage</keyword>
<evidence type="ECO:0000256" key="4">
    <source>
        <dbReference type="ARBA" id="ARBA00022679"/>
    </source>
</evidence>
<keyword evidence="8" id="KW-0067">ATP-binding</keyword>
<name>A0AAD8YFU3_9STRA</name>
<keyword evidence="5" id="KW-0547">Nucleotide-binding</keyword>
<evidence type="ECO:0000256" key="3">
    <source>
        <dbReference type="ARBA" id="ARBA00022527"/>
    </source>
</evidence>
<gene>
    <name evidence="13" type="ORF">QTG54_004090</name>
</gene>
<evidence type="ECO:0000256" key="7">
    <source>
        <dbReference type="ARBA" id="ARBA00022777"/>
    </source>
</evidence>
<evidence type="ECO:0000259" key="12">
    <source>
        <dbReference type="Pfam" id="PF25030"/>
    </source>
</evidence>